<comment type="caution">
    <text evidence="1">The sequence shown here is derived from an EMBL/GenBank/DDBJ whole genome shotgun (WGS) entry which is preliminary data.</text>
</comment>
<keyword evidence="2" id="KW-1185">Reference proteome</keyword>
<evidence type="ECO:0000313" key="1">
    <source>
        <dbReference type="EMBL" id="KAF0497507.1"/>
    </source>
</evidence>
<reference evidence="1 2" key="1">
    <citation type="journal article" date="2019" name="Environ. Microbiol.">
        <title>At the nexus of three kingdoms: the genome of the mycorrhizal fungus Gigaspora margarita provides insights into plant, endobacterial and fungal interactions.</title>
        <authorList>
            <person name="Venice F."/>
            <person name="Ghignone S."/>
            <person name="Salvioli di Fossalunga A."/>
            <person name="Amselem J."/>
            <person name="Novero M."/>
            <person name="Xianan X."/>
            <person name="Sedzielewska Toro K."/>
            <person name="Morin E."/>
            <person name="Lipzen A."/>
            <person name="Grigoriev I.V."/>
            <person name="Henrissat B."/>
            <person name="Martin F.M."/>
            <person name="Bonfante P."/>
        </authorList>
    </citation>
    <scope>NUCLEOTIDE SEQUENCE [LARGE SCALE GENOMIC DNA]</scope>
    <source>
        <strain evidence="1 2">BEG34</strain>
    </source>
</reference>
<dbReference type="EMBL" id="WTPW01000578">
    <property type="protein sequence ID" value="KAF0497507.1"/>
    <property type="molecule type" value="Genomic_DNA"/>
</dbReference>
<dbReference type="Proteomes" id="UP000439903">
    <property type="component" value="Unassembled WGS sequence"/>
</dbReference>
<organism evidence="1 2">
    <name type="scientific">Gigaspora margarita</name>
    <dbReference type="NCBI Taxonomy" id="4874"/>
    <lineage>
        <taxon>Eukaryota</taxon>
        <taxon>Fungi</taxon>
        <taxon>Fungi incertae sedis</taxon>
        <taxon>Mucoromycota</taxon>
        <taxon>Glomeromycotina</taxon>
        <taxon>Glomeromycetes</taxon>
        <taxon>Diversisporales</taxon>
        <taxon>Gigasporaceae</taxon>
        <taxon>Gigaspora</taxon>
    </lineage>
</organism>
<sequence length="68" mass="7767">MPNIGEYYRNGTQRFANTNNIAEMLEVVTSKVDNVNECMNIVEAIDTELVKHLFDPEGRIKINIQSKP</sequence>
<protein>
    <submittedName>
        <fullName evidence="1">Uncharacterized protein</fullName>
    </submittedName>
</protein>
<proteinExistence type="predicted"/>
<accession>A0A8H4AI21</accession>
<evidence type="ECO:0000313" key="2">
    <source>
        <dbReference type="Proteomes" id="UP000439903"/>
    </source>
</evidence>
<name>A0A8H4AI21_GIGMA</name>
<gene>
    <name evidence="1" type="ORF">F8M41_020685</name>
</gene>
<dbReference type="AlphaFoldDB" id="A0A8H4AI21"/>